<dbReference type="InterPro" id="IPR036188">
    <property type="entry name" value="FAD/NAD-bd_sf"/>
</dbReference>
<dbReference type="Gene3D" id="2.40.30.10">
    <property type="entry name" value="Translation factors"/>
    <property type="match status" value="1"/>
</dbReference>
<evidence type="ECO:0000256" key="3">
    <source>
        <dbReference type="ARBA" id="ARBA00022827"/>
    </source>
</evidence>
<dbReference type="InterPro" id="IPR004792">
    <property type="entry name" value="BaiN-like"/>
</dbReference>
<dbReference type="Pfam" id="PF22780">
    <property type="entry name" value="HI0933_like_1st"/>
    <property type="match status" value="1"/>
</dbReference>
<proteinExistence type="predicted"/>
<comment type="caution">
    <text evidence="6">The sequence shown here is derived from an EMBL/GenBank/DDBJ whole genome shotgun (WGS) entry which is preliminary data.</text>
</comment>
<protein>
    <submittedName>
        <fullName evidence="6">TIGR03862 family flavoprotein</fullName>
    </submittedName>
</protein>
<name>A0ABN1MMB1_9FLAO</name>
<sequence length="380" mass="42363">MSSIHIVGAGPAGLMAATHCVARGEKVHMYDHKKAAGRKFLVAGHGGFNLTHSEDLATFLTRYDHPEIRKIVQEFDAGKTIGWLKSIGVDTYVGSSGKVFPVKGIKPIHVLENWLNALRQSGVEFHFSHRLIDFNQEYLLFDSEGVQQNVEYEHAVFAFGGKSWSKTGSDAVWTELFSEKEIGVSLLEPSNSGLEMSEPYPDLEGRPLKNICLYTEEAERSGELVFTHYGLEGSPVYFMNRFIRQKSFPQQVFLDLKPNLSVVEIETRLTGSKKIADGLRSMKLDGIKLELLRKTSKEVFTNPSLLAEKIKKYPLTVSGFRPLDEVISTYGGVLWEELNEDLSLKKFPKIKCAGEMLNWDAPTGGYLLQACFASGYKAGG</sequence>
<dbReference type="InterPro" id="IPR022460">
    <property type="entry name" value="Flavoprotein_PP4765"/>
</dbReference>
<dbReference type="InterPro" id="IPR023166">
    <property type="entry name" value="BaiN-like_dom_sf"/>
</dbReference>
<comment type="cofactor">
    <cofactor evidence="1">
        <name>FAD</name>
        <dbReference type="ChEBI" id="CHEBI:57692"/>
    </cofactor>
</comment>
<dbReference type="InterPro" id="IPR057661">
    <property type="entry name" value="RsdA/BaiN/AoA(So)_Rossmann"/>
</dbReference>
<dbReference type="NCBIfam" id="TIGR00275">
    <property type="entry name" value="aminoacetone oxidase family FAD-binding enzyme"/>
    <property type="match status" value="1"/>
</dbReference>
<dbReference type="NCBIfam" id="TIGR03862">
    <property type="entry name" value="flavo_PP4765"/>
    <property type="match status" value="1"/>
</dbReference>
<evidence type="ECO:0000256" key="1">
    <source>
        <dbReference type="ARBA" id="ARBA00001974"/>
    </source>
</evidence>
<dbReference type="Pfam" id="PF03486">
    <property type="entry name" value="HI0933_like"/>
    <property type="match status" value="1"/>
</dbReference>
<organism evidence="6 7">
    <name type="scientific">Wandonia haliotis</name>
    <dbReference type="NCBI Taxonomy" id="574963"/>
    <lineage>
        <taxon>Bacteria</taxon>
        <taxon>Pseudomonadati</taxon>
        <taxon>Bacteroidota</taxon>
        <taxon>Flavobacteriia</taxon>
        <taxon>Flavobacteriales</taxon>
        <taxon>Crocinitomicaceae</taxon>
        <taxon>Wandonia</taxon>
    </lineage>
</organism>
<keyword evidence="2" id="KW-0285">Flavoprotein</keyword>
<reference evidence="6 7" key="1">
    <citation type="journal article" date="2019" name="Int. J. Syst. Evol. Microbiol.">
        <title>The Global Catalogue of Microorganisms (GCM) 10K type strain sequencing project: providing services to taxonomists for standard genome sequencing and annotation.</title>
        <authorList>
            <consortium name="The Broad Institute Genomics Platform"/>
            <consortium name="The Broad Institute Genome Sequencing Center for Infectious Disease"/>
            <person name="Wu L."/>
            <person name="Ma J."/>
        </authorList>
    </citation>
    <scope>NUCLEOTIDE SEQUENCE [LARGE SCALE GENOMIC DNA]</scope>
    <source>
        <strain evidence="6 7">JCM 16083</strain>
    </source>
</reference>
<evidence type="ECO:0000313" key="7">
    <source>
        <dbReference type="Proteomes" id="UP001501126"/>
    </source>
</evidence>
<keyword evidence="3" id="KW-0274">FAD</keyword>
<dbReference type="PANTHER" id="PTHR42887">
    <property type="entry name" value="OS12G0638800 PROTEIN"/>
    <property type="match status" value="1"/>
</dbReference>
<feature type="domain" description="RsdA/BaiN/AoA(So)-like insert" evidence="5">
    <location>
        <begin position="189"/>
        <end position="326"/>
    </location>
</feature>
<dbReference type="SUPFAM" id="SSF160996">
    <property type="entry name" value="HI0933 insert domain-like"/>
    <property type="match status" value="1"/>
</dbReference>
<dbReference type="SUPFAM" id="SSF51905">
    <property type="entry name" value="FAD/NAD(P)-binding domain"/>
    <property type="match status" value="1"/>
</dbReference>
<evidence type="ECO:0000256" key="2">
    <source>
        <dbReference type="ARBA" id="ARBA00022630"/>
    </source>
</evidence>
<keyword evidence="7" id="KW-1185">Reference proteome</keyword>
<evidence type="ECO:0000259" key="4">
    <source>
        <dbReference type="Pfam" id="PF03486"/>
    </source>
</evidence>
<evidence type="ECO:0000259" key="5">
    <source>
        <dbReference type="Pfam" id="PF22780"/>
    </source>
</evidence>
<dbReference type="PANTHER" id="PTHR42887:SF1">
    <property type="entry name" value="BLR3961 PROTEIN"/>
    <property type="match status" value="1"/>
</dbReference>
<dbReference type="Gene3D" id="3.50.50.60">
    <property type="entry name" value="FAD/NAD(P)-binding domain"/>
    <property type="match status" value="1"/>
</dbReference>
<dbReference type="EMBL" id="BAAAFH010000003">
    <property type="protein sequence ID" value="GAA0874167.1"/>
    <property type="molecule type" value="Genomic_DNA"/>
</dbReference>
<dbReference type="InterPro" id="IPR055178">
    <property type="entry name" value="RsdA/BaiN/AoA(So)-like_dom"/>
</dbReference>
<accession>A0ABN1MMB1</accession>
<gene>
    <name evidence="6" type="ORF">GCM10009118_05750</name>
</gene>
<dbReference type="Proteomes" id="UP001501126">
    <property type="component" value="Unassembled WGS sequence"/>
</dbReference>
<feature type="domain" description="RsdA/BaiN/AoA(So)-like Rossmann fold-like" evidence="4">
    <location>
        <begin position="4"/>
        <end position="379"/>
    </location>
</feature>
<dbReference type="Gene3D" id="1.10.8.260">
    <property type="entry name" value="HI0933 insert domain-like"/>
    <property type="match status" value="1"/>
</dbReference>
<evidence type="ECO:0000313" key="6">
    <source>
        <dbReference type="EMBL" id="GAA0874167.1"/>
    </source>
</evidence>
<dbReference type="RefSeq" id="WP_343784942.1">
    <property type="nucleotide sequence ID" value="NZ_BAAAFH010000003.1"/>
</dbReference>